<evidence type="ECO:0000313" key="2">
    <source>
        <dbReference type="Proteomes" id="UP000709437"/>
    </source>
</evidence>
<organism evidence="1 2">
    <name type="scientific">Curtobacterium flaccumfaciens pv. flaccumfaciens</name>
    <dbReference type="NCBI Taxonomy" id="138532"/>
    <lineage>
        <taxon>Bacteria</taxon>
        <taxon>Bacillati</taxon>
        <taxon>Actinomycetota</taxon>
        <taxon>Actinomycetes</taxon>
        <taxon>Micrococcales</taxon>
        <taxon>Microbacteriaceae</taxon>
        <taxon>Curtobacterium</taxon>
    </lineage>
</organism>
<dbReference type="RefSeq" id="WP_214563278.1">
    <property type="nucleotide sequence ID" value="NZ_JAHEWX010000015.1"/>
</dbReference>
<gene>
    <name evidence="1" type="ORF">KK103_11985</name>
</gene>
<dbReference type="AlphaFoldDB" id="A0A9Q2W4X9"/>
<proteinExistence type="predicted"/>
<name>A0A9Q2W4X9_9MICO</name>
<protein>
    <submittedName>
        <fullName evidence="1">Uncharacterized protein</fullName>
    </submittedName>
</protein>
<sequence length="250" mass="27557">MSVIVGTSELPGRTHGKPQAMSNVQAGYNLIAALAELKRDYGIVVTVNEADRSRPDQYGLRVDYLNGNGVLAAYCELGPHPDEFTRGTWTSTHDPRNHGNAADLGGPGGAVISDRARNLLDGNHPDGVIGRKYGLYNTGWFFSSREIWHFNIYPERAAVLAPAPSTNQSGTKPAPREARDMKVMKASSYWFAMIGARTWKIANIRVAGKTFPGSQVRDLLLRVEKSTPEKPATFNDLEFEIIRAALKRFK</sequence>
<comment type="caution">
    <text evidence="1">The sequence shown here is derived from an EMBL/GenBank/DDBJ whole genome shotgun (WGS) entry which is preliminary data.</text>
</comment>
<dbReference type="Proteomes" id="UP000709437">
    <property type="component" value="Unassembled WGS sequence"/>
</dbReference>
<dbReference type="EMBL" id="JAHEWX010000015">
    <property type="protein sequence ID" value="MBT1542485.1"/>
    <property type="molecule type" value="Genomic_DNA"/>
</dbReference>
<evidence type="ECO:0000313" key="1">
    <source>
        <dbReference type="EMBL" id="MBT1542485.1"/>
    </source>
</evidence>
<accession>A0A9Q2W4X9</accession>
<reference evidence="1" key="1">
    <citation type="submission" date="2021-05" db="EMBL/GenBank/DDBJ databases">
        <title>Whole genome sequence of Curtobacterium flaccumfaciens pv. flaccumfaciens strain CFBP 3417.</title>
        <authorList>
            <person name="Osdaghi E."/>
            <person name="Taghouti G."/>
            <person name="Portier P."/>
            <person name="Fazliarab A."/>
            <person name="Taghavi S.M."/>
            <person name="Briand M."/>
            <person name="Le-Saux M."/>
            <person name="Jacques M.-A."/>
        </authorList>
    </citation>
    <scope>NUCLEOTIDE SEQUENCE</scope>
    <source>
        <strain evidence="1">CFBP 3417</strain>
    </source>
</reference>